<organism evidence="1">
    <name type="scientific">marine sediment metagenome</name>
    <dbReference type="NCBI Taxonomy" id="412755"/>
    <lineage>
        <taxon>unclassified sequences</taxon>
        <taxon>metagenomes</taxon>
        <taxon>ecological metagenomes</taxon>
    </lineage>
</organism>
<evidence type="ECO:0000313" key="1">
    <source>
        <dbReference type="EMBL" id="GAG02893.1"/>
    </source>
</evidence>
<dbReference type="AlphaFoldDB" id="X0URI7"/>
<accession>X0URI7</accession>
<comment type="caution">
    <text evidence="1">The sequence shown here is derived from an EMBL/GenBank/DDBJ whole genome shotgun (WGS) entry which is preliminary data.</text>
</comment>
<sequence>RGRKRDRFRETFCAAAPEKVDSRFVERFRRCVKEVEAFIERCQEEHERNEAPR</sequence>
<name>X0URI7_9ZZZZ</name>
<protein>
    <submittedName>
        <fullName evidence="1">Uncharacterized protein</fullName>
    </submittedName>
</protein>
<dbReference type="EMBL" id="BARS01026640">
    <property type="protein sequence ID" value="GAG02893.1"/>
    <property type="molecule type" value="Genomic_DNA"/>
</dbReference>
<proteinExistence type="predicted"/>
<feature type="non-terminal residue" evidence="1">
    <location>
        <position position="1"/>
    </location>
</feature>
<reference evidence="1" key="1">
    <citation type="journal article" date="2014" name="Front. Microbiol.">
        <title>High frequency of phylogenetically diverse reductive dehalogenase-homologous genes in deep subseafloor sedimentary metagenomes.</title>
        <authorList>
            <person name="Kawai M."/>
            <person name="Futagami T."/>
            <person name="Toyoda A."/>
            <person name="Takaki Y."/>
            <person name="Nishi S."/>
            <person name="Hori S."/>
            <person name="Arai W."/>
            <person name="Tsubouchi T."/>
            <person name="Morono Y."/>
            <person name="Uchiyama I."/>
            <person name="Ito T."/>
            <person name="Fujiyama A."/>
            <person name="Inagaki F."/>
            <person name="Takami H."/>
        </authorList>
    </citation>
    <scope>NUCLEOTIDE SEQUENCE</scope>
    <source>
        <strain evidence="1">Expedition CK06-06</strain>
    </source>
</reference>
<gene>
    <name evidence="1" type="ORF">S01H1_41969</name>
</gene>